<evidence type="ECO:0000313" key="4">
    <source>
        <dbReference type="Proteomes" id="UP001204068"/>
    </source>
</evidence>
<dbReference type="Pfam" id="PF00535">
    <property type="entry name" value="Glycos_transf_2"/>
    <property type="match status" value="1"/>
</dbReference>
<evidence type="ECO:0000313" key="3">
    <source>
        <dbReference type="EMBL" id="MCQ9302214.1"/>
    </source>
</evidence>
<accession>A0AAW5LKJ5</accession>
<dbReference type="EMBL" id="JANILD010000001">
    <property type="protein sequence ID" value="MCQ9302214.1"/>
    <property type="molecule type" value="Genomic_DNA"/>
</dbReference>
<comment type="caution">
    <text evidence="3">The sequence shown here is derived from an EMBL/GenBank/DDBJ whole genome shotgun (WGS) entry which is preliminary data.</text>
</comment>
<gene>
    <name evidence="3" type="ORF">NQ032_01105</name>
</gene>
<dbReference type="SUPFAM" id="SSF53448">
    <property type="entry name" value="Nucleotide-diphospho-sugar transferases"/>
    <property type="match status" value="1"/>
</dbReference>
<dbReference type="AlphaFoldDB" id="A0AAW5LKJ5"/>
<dbReference type="Proteomes" id="UP001204068">
    <property type="component" value="Unassembled WGS sequence"/>
</dbReference>
<evidence type="ECO:0000259" key="2">
    <source>
        <dbReference type="Pfam" id="PF00535"/>
    </source>
</evidence>
<dbReference type="InterPro" id="IPR029044">
    <property type="entry name" value="Nucleotide-diphossugar_trans"/>
</dbReference>
<dbReference type="PANTHER" id="PTHR22916:SF3">
    <property type="entry name" value="UDP-GLCNAC:BETAGAL BETA-1,3-N-ACETYLGLUCOSAMINYLTRANSFERASE-LIKE PROTEIN 1"/>
    <property type="match status" value="1"/>
</dbReference>
<comment type="similarity">
    <text evidence="1">Belongs to the glycosyltransferase 2 family.</text>
</comment>
<name>A0AAW5LKJ5_MAMSC</name>
<evidence type="ECO:0000256" key="1">
    <source>
        <dbReference type="ARBA" id="ARBA00006739"/>
    </source>
</evidence>
<organism evidence="3 4">
    <name type="scientific">Mammaliicoccus sciuri</name>
    <name type="common">Staphylococcus sciuri</name>
    <dbReference type="NCBI Taxonomy" id="1296"/>
    <lineage>
        <taxon>Bacteria</taxon>
        <taxon>Bacillati</taxon>
        <taxon>Bacillota</taxon>
        <taxon>Bacilli</taxon>
        <taxon>Bacillales</taxon>
        <taxon>Staphylococcaceae</taxon>
        <taxon>Mammaliicoccus</taxon>
    </lineage>
</organism>
<reference evidence="3" key="1">
    <citation type="submission" date="2022-07" db="EMBL/GenBank/DDBJ databases">
        <title>Bacterial species isolated from the porcine tonsil microbiota.</title>
        <authorList>
            <person name="Oliveira I.M.F."/>
        </authorList>
    </citation>
    <scope>NUCLEOTIDE SEQUENCE</scope>
    <source>
        <strain evidence="3">8QC2O2</strain>
    </source>
</reference>
<dbReference type="RefSeq" id="WP_231493118.1">
    <property type="nucleotide sequence ID" value="NZ_JADMCL010000006.1"/>
</dbReference>
<proteinExistence type="inferred from homology"/>
<feature type="domain" description="Glycosyltransferase 2-like" evidence="2">
    <location>
        <begin position="3"/>
        <end position="159"/>
    </location>
</feature>
<dbReference type="Gene3D" id="3.90.550.10">
    <property type="entry name" value="Spore Coat Polysaccharide Biosynthesis Protein SpsA, Chain A"/>
    <property type="match status" value="1"/>
</dbReference>
<dbReference type="GO" id="GO:0016758">
    <property type="term" value="F:hexosyltransferase activity"/>
    <property type="evidence" value="ECO:0007669"/>
    <property type="project" value="UniProtKB-ARBA"/>
</dbReference>
<dbReference type="PANTHER" id="PTHR22916">
    <property type="entry name" value="GLYCOSYLTRANSFERASE"/>
    <property type="match status" value="1"/>
</dbReference>
<dbReference type="InterPro" id="IPR001173">
    <property type="entry name" value="Glyco_trans_2-like"/>
</dbReference>
<protein>
    <submittedName>
        <fullName evidence="3">Glycosyltransferase family 2 protein</fullName>
    </submittedName>
</protein>
<dbReference type="CDD" id="cd00761">
    <property type="entry name" value="Glyco_tranf_GTA_type"/>
    <property type="match status" value="1"/>
</dbReference>
<sequence>MISIIITVYNAENTINATINGIIKNCSNELFEIVIVNDGSQDDTFNILNKYKNVNNITIINQENQGVSKARNVGLKHVSKYSEYITFVDDSDMISENFISEAKSFFENYKNINIAVSPILICKSESTYSHTLNYRFNNIKEYVDIIEDYHDIHFHIGGVVFRTSLFNNPEYKFNESISFWEDAALINTIILDQRYYGLLHNSNYYYDRNNTNSLSQIAWYSDARYTNHINTNYLPLITRSISKYGKVIDYIQYLITLHYLEYILEHNQKFINKMKNNLSKDFIDISKKLFENIDIKIIDQLKCPTRYKVFLYHLKGEVYPYHLRNNHIRLLIHHYKNKKILFSLSDDIGVSDDSSEITIYFRNKIQTKVISKRRRDVTIFGKKVNDLSLNNFEAKIPRRLILFGFKVKVKDLRNDNEIWIKSESLYKRLLRKFI</sequence>